<dbReference type="PROSITE" id="PS50198">
    <property type="entry name" value="PPIC_PPIASE_2"/>
    <property type="match status" value="1"/>
</dbReference>
<dbReference type="SUPFAM" id="SSF54534">
    <property type="entry name" value="FKBP-like"/>
    <property type="match status" value="1"/>
</dbReference>
<dbReference type="SUPFAM" id="SSF109998">
    <property type="entry name" value="Triger factor/SurA peptide-binding domain-like"/>
    <property type="match status" value="1"/>
</dbReference>
<dbReference type="InterPro" id="IPR023059">
    <property type="entry name" value="Foldase_PrsA"/>
</dbReference>
<keyword evidence="5 11" id="KW-0732">Signal</keyword>
<keyword evidence="9 11" id="KW-0413">Isomerase</keyword>
<dbReference type="Pfam" id="PF00639">
    <property type="entry name" value="Rotamase"/>
    <property type="match status" value="1"/>
</dbReference>
<feature type="domain" description="PpiC" evidence="13">
    <location>
        <begin position="161"/>
        <end position="251"/>
    </location>
</feature>
<evidence type="ECO:0000256" key="6">
    <source>
        <dbReference type="ARBA" id="ARBA00023110"/>
    </source>
</evidence>
<evidence type="ECO:0000256" key="7">
    <source>
        <dbReference type="ARBA" id="ARBA00023136"/>
    </source>
</evidence>
<evidence type="ECO:0000256" key="1">
    <source>
        <dbReference type="ARBA" id="ARBA00000971"/>
    </source>
</evidence>
<protein>
    <recommendedName>
        <fullName evidence="11">Foldase protein PrsA</fullName>
        <ecNumber evidence="11">5.2.1.8</ecNumber>
    </recommendedName>
</protein>
<keyword evidence="12" id="KW-0175">Coiled coil</keyword>
<dbReference type="InterPro" id="IPR000297">
    <property type="entry name" value="PPIase_PpiC"/>
</dbReference>
<evidence type="ECO:0000256" key="5">
    <source>
        <dbReference type="ARBA" id="ARBA00022729"/>
    </source>
</evidence>
<proteinExistence type="inferred from homology"/>
<keyword evidence="7 11" id="KW-0472">Membrane</keyword>
<feature type="coiled-coil region" evidence="12">
    <location>
        <begin position="246"/>
        <end position="273"/>
    </location>
</feature>
<keyword evidence="6 11" id="KW-0697">Rotamase</keyword>
<keyword evidence="8 11" id="KW-0564">Palmitate</keyword>
<keyword evidence="10 11" id="KW-0449">Lipoprotein</keyword>
<dbReference type="Gene3D" id="1.10.4030.10">
    <property type="entry name" value="Porin chaperone SurA, peptide-binding domain"/>
    <property type="match status" value="1"/>
</dbReference>
<sequence length="300" mass="34676">MLGKLRNRKVYKYIMITSIMVLVISMVGCKNEKLVDEEIVAKVDGEAITKNELYDLMVEQYGTQALDSLIGEKIVNAELEKQKIEVSEEDIETELNKIKQYYESDQAFTEAMAYYGYTLDDIKKDVTMNIQIKRLLGPNITIGEEDISSYFEQNKTSFDQKEEVRARHILVKTEDQAKEIKEKISAGEDFAQLAKEHSTDEMTKESGGDLGFFGKGKMVKEFEEEAFGLGIGEISNPVKTDYGYHIIKVEEKKEAKEATLEEHKDEIKDILVEAKLPEVYQNWYQEKYDEYKIENYLIEE</sequence>
<dbReference type="Gene3D" id="3.10.50.40">
    <property type="match status" value="1"/>
</dbReference>
<gene>
    <name evidence="11" type="primary">prsA</name>
    <name evidence="14" type="ORF">NE686_11115</name>
</gene>
<dbReference type="EC" id="5.2.1.8" evidence="11"/>
<name>A0ABT1SAZ0_9FIRM</name>
<evidence type="ECO:0000259" key="13">
    <source>
        <dbReference type="PROSITE" id="PS50198"/>
    </source>
</evidence>
<dbReference type="InterPro" id="IPR050245">
    <property type="entry name" value="PrsA_foldase"/>
</dbReference>
<dbReference type="PANTHER" id="PTHR47245:SF1">
    <property type="entry name" value="FOLDASE PROTEIN PRSA"/>
    <property type="match status" value="1"/>
</dbReference>
<dbReference type="InterPro" id="IPR027304">
    <property type="entry name" value="Trigger_fact/SurA_dom_sf"/>
</dbReference>
<comment type="function">
    <text evidence="11">Plays a major role in protein secretion by helping the post-translocational extracellular folding of several secreted proteins.</text>
</comment>
<evidence type="ECO:0000313" key="15">
    <source>
        <dbReference type="Proteomes" id="UP001524478"/>
    </source>
</evidence>
<comment type="catalytic activity">
    <reaction evidence="1 11">
        <text>[protein]-peptidylproline (omega=180) = [protein]-peptidylproline (omega=0)</text>
        <dbReference type="Rhea" id="RHEA:16237"/>
        <dbReference type="Rhea" id="RHEA-COMP:10747"/>
        <dbReference type="Rhea" id="RHEA-COMP:10748"/>
        <dbReference type="ChEBI" id="CHEBI:83833"/>
        <dbReference type="ChEBI" id="CHEBI:83834"/>
        <dbReference type="EC" id="5.2.1.8"/>
    </reaction>
</comment>
<evidence type="ECO:0000256" key="10">
    <source>
        <dbReference type="ARBA" id="ARBA00023288"/>
    </source>
</evidence>
<reference evidence="14 15" key="1">
    <citation type="submission" date="2022-06" db="EMBL/GenBank/DDBJ databases">
        <title>Isolation of gut microbiota from human fecal samples.</title>
        <authorList>
            <person name="Pamer E.G."/>
            <person name="Barat B."/>
            <person name="Waligurski E."/>
            <person name="Medina S."/>
            <person name="Paddock L."/>
            <person name="Mostad J."/>
        </authorList>
    </citation>
    <scope>NUCLEOTIDE SEQUENCE [LARGE SCALE GENOMIC DNA]</scope>
    <source>
        <strain evidence="14 15">DFI.7.95</strain>
    </source>
</reference>
<keyword evidence="15" id="KW-1185">Reference proteome</keyword>
<evidence type="ECO:0000256" key="2">
    <source>
        <dbReference type="ARBA" id="ARBA00004193"/>
    </source>
</evidence>
<evidence type="ECO:0000256" key="11">
    <source>
        <dbReference type="HAMAP-Rule" id="MF_01145"/>
    </source>
</evidence>
<organism evidence="14 15">
    <name type="scientific">Tissierella carlieri</name>
    <dbReference type="NCBI Taxonomy" id="689904"/>
    <lineage>
        <taxon>Bacteria</taxon>
        <taxon>Bacillati</taxon>
        <taxon>Bacillota</taxon>
        <taxon>Tissierellia</taxon>
        <taxon>Tissierellales</taxon>
        <taxon>Tissierellaceae</taxon>
        <taxon>Tissierella</taxon>
    </lineage>
</organism>
<comment type="caution">
    <text evidence="14">The sequence shown here is derived from an EMBL/GenBank/DDBJ whole genome shotgun (WGS) entry which is preliminary data.</text>
</comment>
<evidence type="ECO:0000256" key="4">
    <source>
        <dbReference type="ARBA" id="ARBA00022475"/>
    </source>
</evidence>
<dbReference type="RefSeq" id="WP_256311563.1">
    <property type="nucleotide sequence ID" value="NZ_JANGAC010000007.1"/>
</dbReference>
<dbReference type="InterPro" id="IPR046357">
    <property type="entry name" value="PPIase_dom_sf"/>
</dbReference>
<dbReference type="PROSITE" id="PS51257">
    <property type="entry name" value="PROKAR_LIPOPROTEIN"/>
    <property type="match status" value="1"/>
</dbReference>
<comment type="subcellular location">
    <subcellularLocation>
        <location evidence="2 11">Cell membrane</location>
        <topology evidence="2 11">Lipid-anchor</topology>
    </subcellularLocation>
</comment>
<keyword evidence="4 11" id="KW-1003">Cell membrane</keyword>
<dbReference type="PANTHER" id="PTHR47245">
    <property type="entry name" value="PEPTIDYLPROLYL ISOMERASE"/>
    <property type="match status" value="1"/>
</dbReference>
<comment type="similarity">
    <text evidence="3 11">Belongs to the PrsA family.</text>
</comment>
<dbReference type="GO" id="GO:0003755">
    <property type="term" value="F:peptidyl-prolyl cis-trans isomerase activity"/>
    <property type="evidence" value="ECO:0007669"/>
    <property type="project" value="UniProtKB-EC"/>
</dbReference>
<evidence type="ECO:0000256" key="8">
    <source>
        <dbReference type="ARBA" id="ARBA00023139"/>
    </source>
</evidence>
<dbReference type="HAMAP" id="MF_01145">
    <property type="entry name" value="Foldase_PrsA"/>
    <property type="match status" value="1"/>
</dbReference>
<accession>A0ABT1SAZ0</accession>
<evidence type="ECO:0000256" key="9">
    <source>
        <dbReference type="ARBA" id="ARBA00023235"/>
    </source>
</evidence>
<evidence type="ECO:0000313" key="14">
    <source>
        <dbReference type="EMBL" id="MCQ4923641.1"/>
    </source>
</evidence>
<dbReference type="EMBL" id="JANGAC010000007">
    <property type="protein sequence ID" value="MCQ4923641.1"/>
    <property type="molecule type" value="Genomic_DNA"/>
</dbReference>
<evidence type="ECO:0000256" key="12">
    <source>
        <dbReference type="SAM" id="Coils"/>
    </source>
</evidence>
<dbReference type="Proteomes" id="UP001524478">
    <property type="component" value="Unassembled WGS sequence"/>
</dbReference>
<dbReference type="InterPro" id="IPR023058">
    <property type="entry name" value="PPIase_PpiC_CS"/>
</dbReference>
<dbReference type="PROSITE" id="PS01096">
    <property type="entry name" value="PPIC_PPIASE_1"/>
    <property type="match status" value="1"/>
</dbReference>
<evidence type="ECO:0000256" key="3">
    <source>
        <dbReference type="ARBA" id="ARBA00006071"/>
    </source>
</evidence>